<dbReference type="EMBL" id="CAJNNW010033615">
    <property type="protein sequence ID" value="CAE8719729.1"/>
    <property type="molecule type" value="Genomic_DNA"/>
</dbReference>
<organism evidence="2 3">
    <name type="scientific">Polarella glacialis</name>
    <name type="common">Dinoflagellate</name>
    <dbReference type="NCBI Taxonomy" id="89957"/>
    <lineage>
        <taxon>Eukaryota</taxon>
        <taxon>Sar</taxon>
        <taxon>Alveolata</taxon>
        <taxon>Dinophyceae</taxon>
        <taxon>Suessiales</taxon>
        <taxon>Suessiaceae</taxon>
        <taxon>Polarella</taxon>
    </lineage>
</organism>
<dbReference type="Proteomes" id="UP000654075">
    <property type="component" value="Unassembled WGS sequence"/>
</dbReference>
<evidence type="ECO:0000313" key="1">
    <source>
        <dbReference type="EMBL" id="CAE8606242.1"/>
    </source>
</evidence>
<evidence type="ECO:0000313" key="3">
    <source>
        <dbReference type="Proteomes" id="UP000626109"/>
    </source>
</evidence>
<evidence type="ECO:0000313" key="4">
    <source>
        <dbReference type="Proteomes" id="UP000654075"/>
    </source>
</evidence>
<dbReference type="Pfam" id="PF13637">
    <property type="entry name" value="Ank_4"/>
    <property type="match status" value="1"/>
</dbReference>
<reference evidence="2" key="1">
    <citation type="submission" date="2021-02" db="EMBL/GenBank/DDBJ databases">
        <authorList>
            <person name="Dougan E. K."/>
            <person name="Rhodes N."/>
            <person name="Thang M."/>
            <person name="Chan C."/>
        </authorList>
    </citation>
    <scope>NUCLEOTIDE SEQUENCE</scope>
</reference>
<protein>
    <submittedName>
        <fullName evidence="2">Uncharacterized protein</fullName>
    </submittedName>
</protein>
<dbReference type="OrthoDB" id="9995210at2759"/>
<evidence type="ECO:0000313" key="2">
    <source>
        <dbReference type="EMBL" id="CAE8719729.1"/>
    </source>
</evidence>
<dbReference type="InterPro" id="IPR002110">
    <property type="entry name" value="Ankyrin_rpt"/>
</dbReference>
<dbReference type="SUPFAM" id="SSF48403">
    <property type="entry name" value="Ankyrin repeat"/>
    <property type="match status" value="1"/>
</dbReference>
<accession>A0A813LBG6</accession>
<comment type="caution">
    <text evidence="2">The sequence shown here is derived from an EMBL/GenBank/DDBJ whole genome shotgun (WGS) entry which is preliminary data.</text>
</comment>
<gene>
    <name evidence="1" type="ORF">PGLA1383_LOCUS24227</name>
    <name evidence="2" type="ORF">PGLA2088_LOCUS40850</name>
</gene>
<keyword evidence="4" id="KW-1185">Reference proteome</keyword>
<dbReference type="Gene3D" id="1.25.40.20">
    <property type="entry name" value="Ankyrin repeat-containing domain"/>
    <property type="match status" value="1"/>
</dbReference>
<proteinExistence type="predicted"/>
<dbReference type="InterPro" id="IPR036770">
    <property type="entry name" value="Ankyrin_rpt-contain_sf"/>
</dbReference>
<dbReference type="EMBL" id="CAJNNV010018882">
    <property type="protein sequence ID" value="CAE8606242.1"/>
    <property type="molecule type" value="Genomic_DNA"/>
</dbReference>
<name>A0A813LBG6_POLGL</name>
<dbReference type="Proteomes" id="UP000626109">
    <property type="component" value="Unassembled WGS sequence"/>
</dbReference>
<dbReference type="AlphaFoldDB" id="A0A813LBG6"/>
<sequence length="689" mass="77223">MGSKQAVRKQMQLWLKDRDESRMEENFSNLERKYGLDALKSFRREQTKHEHAAVHELVKDGKEEVLKFLVNKKGFDLNVQRSSDQCTPLHLAHWSRPGLVELLLTLRADPSIKNAYGEIPGQQSTADKNMNALLTGAKTADDILQLIGDRFDDFGGDSMMYAFKLLGEKLADYELVSCKYVLAAEKRTQLQTSATYQRLSRALKDVACRPQKAMNGSEWSTILRAMTALPDEGLLNEMLVSIEEGRISCQAWHGNHIAACIAALAKLGVSPKWHSSLRLLGDALEPQVDALHGGDVVKVLWALGEMRLRLDTLLSAASGRLLGLQHESHCEPQALCMAVWAHIRTQSRNRDTFLRLAEMTKEQVDGFLMNMNVTLPAWCFARGNVADEALFAAIFRKANVTMYDGTSRHPEDVSMTEWLMSKAQLFIAYQFCKEHCPTALDVISFRLRIDLQVILEHRTGITSDLISRATSELLDERGLAELDRMIDNLGSMEEVHFDDSMEMQPGNTPAHDVAKLNAARSQEVLGKEPKPVASFVVLEFGRDPELFHAVLLEAEELSDCREHLRQDGFQVQLNNGTKIFVRPERYGHACEAANEKKLHSGHVLLDAHFEDAVMKAISSLPSKLQVRLKSRDADVLVFVPKTFPSGPYPIALATAKQGESEWEVKRTFIDFPVTSSLHSGVHNRSVKSA</sequence>